<evidence type="ECO:0000256" key="1">
    <source>
        <dbReference type="ARBA" id="ARBA00004141"/>
    </source>
</evidence>
<keyword evidence="2 5" id="KW-0812">Transmembrane</keyword>
<feature type="domain" description="GtrA/DPMS transmembrane" evidence="6">
    <location>
        <begin position="34"/>
        <end position="144"/>
    </location>
</feature>
<dbReference type="GO" id="GO:0000271">
    <property type="term" value="P:polysaccharide biosynthetic process"/>
    <property type="evidence" value="ECO:0007669"/>
    <property type="project" value="InterPro"/>
</dbReference>
<accession>A0A6J5YD67</accession>
<dbReference type="AlphaFoldDB" id="A0A6J5YD67"/>
<gene>
    <name evidence="7" type="ORF">UFOPK1392_00135</name>
    <name evidence="8" type="ORF">UFOPK3733_01407</name>
</gene>
<evidence type="ECO:0000256" key="5">
    <source>
        <dbReference type="SAM" id="Phobius"/>
    </source>
</evidence>
<keyword evidence="4 5" id="KW-0472">Membrane</keyword>
<reference evidence="7" key="1">
    <citation type="submission" date="2020-05" db="EMBL/GenBank/DDBJ databases">
        <authorList>
            <person name="Chiriac C."/>
            <person name="Salcher M."/>
            <person name="Ghai R."/>
            <person name="Kavagutti S V."/>
        </authorList>
    </citation>
    <scope>NUCLEOTIDE SEQUENCE</scope>
</reference>
<dbReference type="EMBL" id="CAEMXZ010000003">
    <property type="protein sequence ID" value="CAB4322401.1"/>
    <property type="molecule type" value="Genomic_DNA"/>
</dbReference>
<comment type="subcellular location">
    <subcellularLocation>
        <location evidence="1">Membrane</location>
        <topology evidence="1">Multi-pass membrane protein</topology>
    </subcellularLocation>
</comment>
<evidence type="ECO:0000313" key="8">
    <source>
        <dbReference type="EMBL" id="CAB4943057.1"/>
    </source>
</evidence>
<keyword evidence="3 5" id="KW-1133">Transmembrane helix</keyword>
<feature type="transmembrane region" description="Helical" evidence="5">
    <location>
        <begin position="124"/>
        <end position="144"/>
    </location>
</feature>
<dbReference type="InterPro" id="IPR007267">
    <property type="entry name" value="GtrA_DPMS_TM"/>
</dbReference>
<feature type="transmembrane region" description="Helical" evidence="5">
    <location>
        <begin position="35"/>
        <end position="53"/>
    </location>
</feature>
<evidence type="ECO:0000256" key="4">
    <source>
        <dbReference type="ARBA" id="ARBA00023136"/>
    </source>
</evidence>
<dbReference type="GO" id="GO:0016020">
    <property type="term" value="C:membrane"/>
    <property type="evidence" value="ECO:0007669"/>
    <property type="project" value="UniProtKB-SubCell"/>
</dbReference>
<organism evidence="7">
    <name type="scientific">freshwater metagenome</name>
    <dbReference type="NCBI Taxonomy" id="449393"/>
    <lineage>
        <taxon>unclassified sequences</taxon>
        <taxon>metagenomes</taxon>
        <taxon>ecological metagenomes</taxon>
    </lineage>
</organism>
<name>A0A6J5YD67_9ZZZZ</name>
<sequence length="162" mass="18185">MSSDAPAEHVITPMPEPKGRIGHIVGLVRTKGLRYSLVAAVNVVVGQGLLFTLQHWWQPNVANVISVSLSSVPAYYMNRSWVWGKSGKSHLRKEVAPFWAFTVLGLVLSTIAITVVQDHTTNKFLILGTQLFVWGVLWVVRFFVLDKLFHVEVYEDDTPDID</sequence>
<feature type="transmembrane region" description="Helical" evidence="5">
    <location>
        <begin position="98"/>
        <end position="117"/>
    </location>
</feature>
<evidence type="ECO:0000259" key="6">
    <source>
        <dbReference type="Pfam" id="PF04138"/>
    </source>
</evidence>
<evidence type="ECO:0000313" key="7">
    <source>
        <dbReference type="EMBL" id="CAB4322401.1"/>
    </source>
</evidence>
<protein>
    <submittedName>
        <fullName evidence="7">Unannotated protein</fullName>
    </submittedName>
</protein>
<proteinExistence type="predicted"/>
<evidence type="ECO:0000256" key="2">
    <source>
        <dbReference type="ARBA" id="ARBA00022692"/>
    </source>
</evidence>
<dbReference type="EMBL" id="CAFBNC010000075">
    <property type="protein sequence ID" value="CAB4943057.1"/>
    <property type="molecule type" value="Genomic_DNA"/>
</dbReference>
<dbReference type="Pfam" id="PF04138">
    <property type="entry name" value="GtrA_DPMS_TM"/>
    <property type="match status" value="1"/>
</dbReference>
<evidence type="ECO:0000256" key="3">
    <source>
        <dbReference type="ARBA" id="ARBA00022989"/>
    </source>
</evidence>